<dbReference type="PaxDb" id="4113-PGSC0003DMT400056861"/>
<reference evidence="2" key="1">
    <citation type="journal article" date="2011" name="Nature">
        <title>Genome sequence and analysis of the tuber crop potato.</title>
        <authorList>
            <consortium name="The Potato Genome Sequencing Consortium"/>
        </authorList>
    </citation>
    <scope>NUCLEOTIDE SEQUENCE [LARGE SCALE GENOMIC DNA]</scope>
    <source>
        <strain evidence="2">cv. DM1-3 516 R44</strain>
    </source>
</reference>
<name>M1BZZ8_SOLTU</name>
<evidence type="ECO:0000313" key="1">
    <source>
        <dbReference type="EnsemblPlants" id="PGSC0003DMT400056861"/>
    </source>
</evidence>
<evidence type="ECO:0000313" key="2">
    <source>
        <dbReference type="Proteomes" id="UP000011115"/>
    </source>
</evidence>
<sequence>MLNQWPLLFSKQQLPHPNSRVQGQRFLTLKFKKTRFSSKKMTLYSYSLTITKANWRNFRNSPPKTPQFNNLDIRLNTESFRVEESSR</sequence>
<organism evidence="1 2">
    <name type="scientific">Solanum tuberosum</name>
    <name type="common">Potato</name>
    <dbReference type="NCBI Taxonomy" id="4113"/>
    <lineage>
        <taxon>Eukaryota</taxon>
        <taxon>Viridiplantae</taxon>
        <taxon>Streptophyta</taxon>
        <taxon>Embryophyta</taxon>
        <taxon>Tracheophyta</taxon>
        <taxon>Spermatophyta</taxon>
        <taxon>Magnoliopsida</taxon>
        <taxon>eudicotyledons</taxon>
        <taxon>Gunneridae</taxon>
        <taxon>Pentapetalae</taxon>
        <taxon>asterids</taxon>
        <taxon>lamiids</taxon>
        <taxon>Solanales</taxon>
        <taxon>Solanaceae</taxon>
        <taxon>Solanoideae</taxon>
        <taxon>Solaneae</taxon>
        <taxon>Solanum</taxon>
    </lineage>
</organism>
<proteinExistence type="predicted"/>
<dbReference type="AlphaFoldDB" id="M1BZZ8"/>
<dbReference type="HOGENOM" id="CLU_2487820_0_0_1"/>
<keyword evidence="2" id="KW-1185">Reference proteome</keyword>
<dbReference type="Proteomes" id="UP000011115">
    <property type="component" value="Unassembled WGS sequence"/>
</dbReference>
<protein>
    <submittedName>
        <fullName evidence="1">SM10-1</fullName>
    </submittedName>
</protein>
<dbReference type="Gramene" id="PGSC0003DMT400056861">
    <property type="protein sequence ID" value="PGSC0003DMT400056861"/>
    <property type="gene ID" value="PGSC0003DMG402022115"/>
</dbReference>
<accession>M1BZZ8</accession>
<reference evidence="1" key="2">
    <citation type="submission" date="2015-06" db="UniProtKB">
        <authorList>
            <consortium name="EnsemblPlants"/>
        </authorList>
    </citation>
    <scope>IDENTIFICATION</scope>
    <source>
        <strain evidence="1">DM1-3 516 R44</strain>
    </source>
</reference>
<dbReference type="EnsemblPlants" id="PGSC0003DMT400056861">
    <property type="protein sequence ID" value="PGSC0003DMT400056861"/>
    <property type="gene ID" value="PGSC0003DMG402022115"/>
</dbReference>
<dbReference type="InParanoid" id="M1BZZ8"/>